<dbReference type="Pfam" id="PF00003">
    <property type="entry name" value="7tm_3"/>
    <property type="match status" value="1"/>
</dbReference>
<sequence length="166" mass="18494">MLLETEVLKEIQCAHVPLGSSGEAIILALASIAWLVLLICLVCVVAFRKHAALRSAQIKTLNVLLLGAALMNGAETSQIGEPTRVKCAMRFSLLLFGFMYFVGSLLIKQYTITMVLRRTRYDRRKGSRGQLFMRFEFTICTLVALAFFVIWYAVVGFEPEAVVADV</sequence>
<keyword evidence="4 5" id="KW-0472">Membrane</keyword>
<evidence type="ECO:0000259" key="6">
    <source>
        <dbReference type="Pfam" id="PF00003"/>
    </source>
</evidence>
<name>A0A2R5FEQ0_9STRA</name>
<accession>A0A2R5FEQ0</accession>
<organism evidence="7 8">
    <name type="scientific">Hondaea fermentalgiana</name>
    <dbReference type="NCBI Taxonomy" id="2315210"/>
    <lineage>
        <taxon>Eukaryota</taxon>
        <taxon>Sar</taxon>
        <taxon>Stramenopiles</taxon>
        <taxon>Bigyra</taxon>
        <taxon>Labyrinthulomycetes</taxon>
        <taxon>Thraustochytrida</taxon>
        <taxon>Thraustochytriidae</taxon>
        <taxon>Hondaea</taxon>
    </lineage>
</organism>
<evidence type="ECO:0000256" key="3">
    <source>
        <dbReference type="ARBA" id="ARBA00022989"/>
    </source>
</evidence>
<dbReference type="AlphaFoldDB" id="A0A2R5FEQ0"/>
<dbReference type="GO" id="GO:0004930">
    <property type="term" value="F:G protein-coupled receptor activity"/>
    <property type="evidence" value="ECO:0007669"/>
    <property type="project" value="InterPro"/>
</dbReference>
<gene>
    <name evidence="7" type="ORF">FCC1311_116342</name>
</gene>
<evidence type="ECO:0000256" key="2">
    <source>
        <dbReference type="ARBA" id="ARBA00022692"/>
    </source>
</evidence>
<protein>
    <submittedName>
        <fullName evidence="7">Metabotropic glutamate receptor-like protein D</fullName>
    </submittedName>
</protein>
<feature type="transmembrane region" description="Helical" evidence="5">
    <location>
        <begin position="60"/>
        <end position="79"/>
    </location>
</feature>
<feature type="non-terminal residue" evidence="7">
    <location>
        <position position="166"/>
    </location>
</feature>
<dbReference type="EMBL" id="BEYU01001164">
    <property type="protein sequence ID" value="GBG16159.1"/>
    <property type="molecule type" value="Genomic_DNA"/>
</dbReference>
<dbReference type="GO" id="GO:0016020">
    <property type="term" value="C:membrane"/>
    <property type="evidence" value="ECO:0007669"/>
    <property type="project" value="UniProtKB-SubCell"/>
</dbReference>
<comment type="caution">
    <text evidence="7">The sequence shown here is derived from an EMBL/GenBank/DDBJ whole genome shotgun (WGS) entry which is preliminary data.</text>
</comment>
<evidence type="ECO:0000313" key="7">
    <source>
        <dbReference type="EMBL" id="GBG16159.1"/>
    </source>
</evidence>
<keyword evidence="7" id="KW-0675">Receptor</keyword>
<evidence type="ECO:0000256" key="1">
    <source>
        <dbReference type="ARBA" id="ARBA00004141"/>
    </source>
</evidence>
<proteinExistence type="predicted"/>
<feature type="transmembrane region" description="Helical" evidence="5">
    <location>
        <begin position="91"/>
        <end position="110"/>
    </location>
</feature>
<keyword evidence="8" id="KW-1185">Reference proteome</keyword>
<dbReference type="InParanoid" id="A0A2R5FEQ0"/>
<evidence type="ECO:0000313" key="8">
    <source>
        <dbReference type="Proteomes" id="UP000241890"/>
    </source>
</evidence>
<comment type="subcellular location">
    <subcellularLocation>
        <location evidence="1">Membrane</location>
        <topology evidence="1">Multi-pass membrane protein</topology>
    </subcellularLocation>
</comment>
<feature type="domain" description="G-protein coupled receptors family 3 profile" evidence="6">
    <location>
        <begin position="24"/>
        <end position="154"/>
    </location>
</feature>
<reference evidence="7 8" key="1">
    <citation type="submission" date="2017-12" db="EMBL/GenBank/DDBJ databases">
        <title>Sequencing, de novo assembly and annotation of complete genome of a new Thraustochytrid species, strain FCC1311.</title>
        <authorList>
            <person name="Sedici K."/>
            <person name="Godart F."/>
            <person name="Aiese Cigliano R."/>
            <person name="Sanseverino W."/>
            <person name="Barakat M."/>
            <person name="Ortet P."/>
            <person name="Marechal E."/>
            <person name="Cagnac O."/>
            <person name="Amato A."/>
        </authorList>
    </citation>
    <scope>NUCLEOTIDE SEQUENCE [LARGE SCALE GENOMIC DNA]</scope>
</reference>
<feature type="transmembrane region" description="Helical" evidence="5">
    <location>
        <begin position="131"/>
        <end position="154"/>
    </location>
</feature>
<keyword evidence="3 5" id="KW-1133">Transmembrane helix</keyword>
<keyword evidence="2 5" id="KW-0812">Transmembrane</keyword>
<dbReference type="InterPro" id="IPR017978">
    <property type="entry name" value="GPCR_3_C"/>
</dbReference>
<dbReference type="Proteomes" id="UP000241890">
    <property type="component" value="Unassembled WGS sequence"/>
</dbReference>
<feature type="transmembrane region" description="Helical" evidence="5">
    <location>
        <begin position="24"/>
        <end position="48"/>
    </location>
</feature>
<evidence type="ECO:0000256" key="4">
    <source>
        <dbReference type="ARBA" id="ARBA00023136"/>
    </source>
</evidence>
<evidence type="ECO:0000256" key="5">
    <source>
        <dbReference type="SAM" id="Phobius"/>
    </source>
</evidence>